<organism evidence="3 4">
    <name type="scientific">Cyprinus carpio</name>
    <name type="common">Common carp</name>
    <dbReference type="NCBI Taxonomy" id="7962"/>
    <lineage>
        <taxon>Eukaryota</taxon>
        <taxon>Metazoa</taxon>
        <taxon>Chordata</taxon>
        <taxon>Craniata</taxon>
        <taxon>Vertebrata</taxon>
        <taxon>Euteleostomi</taxon>
        <taxon>Actinopterygii</taxon>
        <taxon>Neopterygii</taxon>
        <taxon>Teleostei</taxon>
        <taxon>Ostariophysi</taxon>
        <taxon>Cypriniformes</taxon>
        <taxon>Cyprinidae</taxon>
        <taxon>Cyprininae</taxon>
        <taxon>Cyprinus</taxon>
    </lineage>
</organism>
<evidence type="ECO:0000256" key="2">
    <source>
        <dbReference type="SAM" id="SignalP"/>
    </source>
</evidence>
<sequence length="97" mass="11288">MMKGACVWSLVAVCVLCVCVAYKPVIIIHGLFDTSADFINLHRFINLVKHSSDYIVMCFLSLLCVTKSIKYLQDMPKHMWFFNYQKNKNTVVLIFNY</sequence>
<keyword evidence="1" id="KW-0812">Transmembrane</keyword>
<name>A0A8C1YL40_CYPCA</name>
<keyword evidence="1" id="KW-1133">Transmembrane helix</keyword>
<proteinExistence type="predicted"/>
<keyword evidence="1" id="KW-0472">Membrane</keyword>
<feature type="transmembrane region" description="Helical" evidence="1">
    <location>
        <begin position="54"/>
        <end position="72"/>
    </location>
</feature>
<dbReference type="Proteomes" id="UP000694700">
    <property type="component" value="Unplaced"/>
</dbReference>
<reference evidence="3" key="1">
    <citation type="submission" date="2025-08" db="UniProtKB">
        <authorList>
            <consortium name="Ensembl"/>
        </authorList>
    </citation>
    <scope>IDENTIFICATION</scope>
</reference>
<keyword evidence="2" id="KW-0732">Signal</keyword>
<feature type="signal peptide" evidence="2">
    <location>
        <begin position="1"/>
        <end position="21"/>
    </location>
</feature>
<feature type="chain" id="PRO_5034071233" evidence="2">
    <location>
        <begin position="22"/>
        <end position="97"/>
    </location>
</feature>
<evidence type="ECO:0000313" key="3">
    <source>
        <dbReference type="Ensembl" id="ENSCCRP00015013677.1"/>
    </source>
</evidence>
<dbReference type="Ensembl" id="ENSCCRT00015014162.1">
    <property type="protein sequence ID" value="ENSCCRP00015013677.1"/>
    <property type="gene ID" value="ENSCCRG00015006203.1"/>
</dbReference>
<evidence type="ECO:0000313" key="4">
    <source>
        <dbReference type="Proteomes" id="UP000694700"/>
    </source>
</evidence>
<accession>A0A8C1YL40</accession>
<evidence type="ECO:0000256" key="1">
    <source>
        <dbReference type="SAM" id="Phobius"/>
    </source>
</evidence>
<dbReference type="AlphaFoldDB" id="A0A8C1YL40"/>
<protein>
    <submittedName>
        <fullName evidence="3">Uncharacterized protein</fullName>
    </submittedName>
</protein>